<comment type="similarity">
    <text evidence="2 8">Belongs to the binding-protein-dependent transport system permease family.</text>
</comment>
<keyword evidence="6 8" id="KW-1133">Transmembrane helix</keyword>
<protein>
    <submittedName>
        <fullName evidence="10">ABC transporter permease subunit</fullName>
    </submittedName>
    <submittedName>
        <fullName evidence="11">Sugar ABC transporter permease</fullName>
    </submittedName>
</protein>
<keyword evidence="5 8" id="KW-0812">Transmembrane</keyword>
<geneLocation type="plasmid" evidence="11">
    <name>pSM141A_Rh08</name>
</geneLocation>
<evidence type="ECO:0000256" key="5">
    <source>
        <dbReference type="ARBA" id="ARBA00022692"/>
    </source>
</evidence>
<keyword evidence="3 8" id="KW-0813">Transport</keyword>
<comment type="caution">
    <text evidence="10">The sequence shown here is derived from an EMBL/GenBank/DDBJ whole genome shotgun (WGS) entry which is preliminary data.</text>
</comment>
<dbReference type="EMBL" id="WUFC01000006">
    <property type="protein sequence ID" value="NEI48009.1"/>
    <property type="molecule type" value="Genomic_DNA"/>
</dbReference>
<evidence type="ECO:0000256" key="1">
    <source>
        <dbReference type="ARBA" id="ARBA00004651"/>
    </source>
</evidence>
<dbReference type="AlphaFoldDB" id="A0AAE4YMU1"/>
<dbReference type="CDD" id="cd06261">
    <property type="entry name" value="TM_PBP2"/>
    <property type="match status" value="1"/>
</dbReference>
<feature type="transmembrane region" description="Helical" evidence="8">
    <location>
        <begin position="216"/>
        <end position="238"/>
    </location>
</feature>
<feature type="transmembrane region" description="Helical" evidence="8">
    <location>
        <begin position="276"/>
        <end position="297"/>
    </location>
</feature>
<name>A0AAE4YMU1_9HYPH</name>
<sequence length="306" mass="33640">MSHATPIRMQKSNSIFADLMSSKGQAVLLMLPPAVLLFTLFVALPLFDAAYYSLFKWNGYGTPTDFVGVDNFRQVLNHGIFWQSVRNTLIVLAVSLFIQLPLALGLALMIYEKTPANTLFRLVFFLPYILAEIASGLIWSFVFDGNSGVASAVFKSLGMAPVFILADRTWAFLAITLVVVWKYFGFHMMIFVAALQSVPKELLEAARLEGAKRWEVVRFVQVPLIGAAIGVSAFFAVVGSLQLFDVVIPLTNGGPSNSTHTIVTYLYSFGLTRNRIGFGSAVGVLLFIAAIGVSIFYQRQTNRGSK</sequence>
<organism evidence="10 13">
    <name type="scientific">Rhizobium ruizarguesonis</name>
    <dbReference type="NCBI Taxonomy" id="2081791"/>
    <lineage>
        <taxon>Bacteria</taxon>
        <taxon>Pseudomonadati</taxon>
        <taxon>Pseudomonadota</taxon>
        <taxon>Alphaproteobacteria</taxon>
        <taxon>Hyphomicrobiales</taxon>
        <taxon>Rhizobiaceae</taxon>
        <taxon>Rhizobium/Agrobacterium group</taxon>
        <taxon>Rhizobium</taxon>
    </lineage>
</organism>
<reference evidence="11 12" key="1">
    <citation type="submission" date="2019-02" db="EMBL/GenBank/DDBJ databases">
        <title>The genomic architecture of introgression among sibling species of bacteria.</title>
        <authorList>
            <person name="Cavassim M.I.A."/>
            <person name="Moeskjaer S."/>
            <person name="Moslemi C."/>
            <person name="Fields B."/>
            <person name="Bachmann A."/>
            <person name="Vilhjalmsson B."/>
            <person name="Schierup M.H."/>
            <person name="Young J.P.W."/>
            <person name="Andersen S.U."/>
        </authorList>
    </citation>
    <scope>NUCLEOTIDE SEQUENCE [LARGE SCALE GENOMIC DNA]</scope>
    <source>
        <strain evidence="11 12">SM141A</strain>
        <plasmid evidence="11">pSM141A_Rh08</plasmid>
    </source>
</reference>
<evidence type="ECO:0000256" key="4">
    <source>
        <dbReference type="ARBA" id="ARBA00022475"/>
    </source>
</evidence>
<evidence type="ECO:0000256" key="8">
    <source>
        <dbReference type="RuleBase" id="RU363032"/>
    </source>
</evidence>
<dbReference type="Pfam" id="PF00528">
    <property type="entry name" value="BPD_transp_1"/>
    <property type="match status" value="1"/>
</dbReference>
<feature type="transmembrane region" description="Helical" evidence="8">
    <location>
        <begin position="26"/>
        <end position="47"/>
    </location>
</feature>
<dbReference type="Proteomes" id="UP000661163">
    <property type="component" value="Unassembled WGS sequence"/>
</dbReference>
<keyword evidence="4" id="KW-1003">Cell membrane</keyword>
<evidence type="ECO:0000313" key="11">
    <source>
        <dbReference type="EMBL" id="TAX68247.1"/>
    </source>
</evidence>
<evidence type="ECO:0000313" key="13">
    <source>
        <dbReference type="Proteomes" id="UP000661163"/>
    </source>
</evidence>
<dbReference type="EMBL" id="SIOX01000007">
    <property type="protein sequence ID" value="TAX68247.1"/>
    <property type="molecule type" value="Genomic_DNA"/>
</dbReference>
<dbReference type="InterPro" id="IPR000515">
    <property type="entry name" value="MetI-like"/>
</dbReference>
<feature type="transmembrane region" description="Helical" evidence="8">
    <location>
        <begin position="122"/>
        <end position="142"/>
    </location>
</feature>
<keyword evidence="7 8" id="KW-0472">Membrane</keyword>
<keyword evidence="12" id="KW-1185">Reference proteome</keyword>
<dbReference type="PANTHER" id="PTHR43227">
    <property type="entry name" value="BLL4140 PROTEIN"/>
    <property type="match status" value="1"/>
</dbReference>
<dbReference type="GO" id="GO:0005886">
    <property type="term" value="C:plasma membrane"/>
    <property type="evidence" value="ECO:0007669"/>
    <property type="project" value="UniProtKB-SubCell"/>
</dbReference>
<evidence type="ECO:0000313" key="12">
    <source>
        <dbReference type="Proteomes" id="UP000291659"/>
    </source>
</evidence>
<reference evidence="10 13" key="2">
    <citation type="submission" date="2019-12" db="EMBL/GenBank/DDBJ databases">
        <title>Rhizobium genotypes associated with high levels of biological nitrogen fixation by grain legumes in a temperate-maritime cropping system.</title>
        <authorList>
            <person name="Maluk M."/>
            <person name="Francesc Ferrando Molina F."/>
            <person name="Lopez Del Egido L."/>
            <person name="Lafos M."/>
            <person name="Langarica-Fuentes A."/>
            <person name="Gebre Yohannes G."/>
            <person name="Young M.W."/>
            <person name="Martin P."/>
            <person name="Gantlett R."/>
            <person name="Kenicer G."/>
            <person name="Hawes C."/>
            <person name="Begg G.S."/>
            <person name="Quilliam R.S."/>
            <person name="Squire G.R."/>
            <person name="Poole P.S."/>
            <person name="Young P.W."/>
            <person name="Iannetta P.M."/>
            <person name="James E.K."/>
        </authorList>
    </citation>
    <scope>NUCLEOTIDE SEQUENCE [LARGE SCALE GENOMIC DNA]</scope>
    <source>
        <strain evidence="10 13">JHI985</strain>
    </source>
</reference>
<dbReference type="Proteomes" id="UP000291659">
    <property type="component" value="Unassembled WGS sequence"/>
</dbReference>
<dbReference type="PROSITE" id="PS50928">
    <property type="entry name" value="ABC_TM1"/>
    <property type="match status" value="1"/>
</dbReference>
<dbReference type="Gene3D" id="1.10.3720.10">
    <property type="entry name" value="MetI-like"/>
    <property type="match status" value="1"/>
</dbReference>
<dbReference type="InterPro" id="IPR050809">
    <property type="entry name" value="UgpAE/MalFG_permease"/>
</dbReference>
<evidence type="ECO:0000256" key="3">
    <source>
        <dbReference type="ARBA" id="ARBA00022448"/>
    </source>
</evidence>
<dbReference type="PANTHER" id="PTHR43227:SF11">
    <property type="entry name" value="BLL4140 PROTEIN"/>
    <property type="match status" value="1"/>
</dbReference>
<evidence type="ECO:0000313" key="10">
    <source>
        <dbReference type="EMBL" id="NEI48009.1"/>
    </source>
</evidence>
<feature type="transmembrane region" description="Helical" evidence="8">
    <location>
        <begin position="89"/>
        <end position="110"/>
    </location>
</feature>
<comment type="subcellular location">
    <subcellularLocation>
        <location evidence="1 8">Cell membrane</location>
        <topology evidence="1 8">Multi-pass membrane protein</topology>
    </subcellularLocation>
</comment>
<gene>
    <name evidence="11" type="ORF">ELH98_29475</name>
    <name evidence="10" type="ORF">GR217_09930</name>
</gene>
<evidence type="ECO:0000256" key="2">
    <source>
        <dbReference type="ARBA" id="ARBA00009306"/>
    </source>
</evidence>
<dbReference type="GO" id="GO:0055085">
    <property type="term" value="P:transmembrane transport"/>
    <property type="evidence" value="ECO:0007669"/>
    <property type="project" value="InterPro"/>
</dbReference>
<dbReference type="SUPFAM" id="SSF161098">
    <property type="entry name" value="MetI-like"/>
    <property type="match status" value="1"/>
</dbReference>
<dbReference type="RefSeq" id="WP_026236620.1">
    <property type="nucleotide sequence ID" value="NZ_JAJAEH010000006.1"/>
</dbReference>
<evidence type="ECO:0000256" key="7">
    <source>
        <dbReference type="ARBA" id="ARBA00023136"/>
    </source>
</evidence>
<dbReference type="InterPro" id="IPR035906">
    <property type="entry name" value="MetI-like_sf"/>
</dbReference>
<feature type="domain" description="ABC transmembrane type-1" evidence="9">
    <location>
        <begin position="85"/>
        <end position="297"/>
    </location>
</feature>
<evidence type="ECO:0000259" key="9">
    <source>
        <dbReference type="PROSITE" id="PS50928"/>
    </source>
</evidence>
<keyword evidence="11" id="KW-0614">Plasmid</keyword>
<evidence type="ECO:0000256" key="6">
    <source>
        <dbReference type="ARBA" id="ARBA00022989"/>
    </source>
</evidence>
<proteinExistence type="inferred from homology"/>
<feature type="transmembrane region" description="Helical" evidence="8">
    <location>
        <begin position="170"/>
        <end position="195"/>
    </location>
</feature>
<accession>A0AAE4YMU1</accession>